<accession>A0A059BAR0</accession>
<organism evidence="1">
    <name type="scientific">Eucalyptus grandis</name>
    <name type="common">Flooded gum</name>
    <dbReference type="NCBI Taxonomy" id="71139"/>
    <lineage>
        <taxon>Eukaryota</taxon>
        <taxon>Viridiplantae</taxon>
        <taxon>Streptophyta</taxon>
        <taxon>Embryophyta</taxon>
        <taxon>Tracheophyta</taxon>
        <taxon>Spermatophyta</taxon>
        <taxon>Magnoliopsida</taxon>
        <taxon>eudicotyledons</taxon>
        <taxon>Gunneridae</taxon>
        <taxon>Pentapetalae</taxon>
        <taxon>rosids</taxon>
        <taxon>malvids</taxon>
        <taxon>Myrtales</taxon>
        <taxon>Myrtaceae</taxon>
        <taxon>Myrtoideae</taxon>
        <taxon>Eucalypteae</taxon>
        <taxon>Eucalyptus</taxon>
    </lineage>
</organism>
<name>A0A059BAR0_EUCGR</name>
<dbReference type="AlphaFoldDB" id="A0A059BAR0"/>
<proteinExistence type="predicted"/>
<dbReference type="InParanoid" id="A0A059BAR0"/>
<protein>
    <submittedName>
        <fullName evidence="1">Uncharacterized protein</fullName>
    </submittedName>
</protein>
<reference evidence="1" key="1">
    <citation type="submission" date="2013-07" db="EMBL/GenBank/DDBJ databases">
        <title>The genome of Eucalyptus grandis.</title>
        <authorList>
            <person name="Schmutz J."/>
            <person name="Hayes R."/>
            <person name="Myburg A."/>
            <person name="Tuskan G."/>
            <person name="Grattapaglia D."/>
            <person name="Rokhsar D.S."/>
        </authorList>
    </citation>
    <scope>NUCLEOTIDE SEQUENCE</scope>
    <source>
        <tissue evidence="1">Leaf extractions</tissue>
    </source>
</reference>
<gene>
    <name evidence="1" type="ORF">EUGRSUZ_G00733</name>
</gene>
<dbReference type="Gramene" id="KCW63124">
    <property type="protein sequence ID" value="KCW63124"/>
    <property type="gene ID" value="EUGRSUZ_G00733"/>
</dbReference>
<sequence>MHDEVNMLRLCVAVARLFRSLSLSQQTQQPSLQQWLCTFRISDNPSALELELALTDSLSLSLSLSVFLPCENSIHPL</sequence>
<dbReference type="EMBL" id="KK198759">
    <property type="protein sequence ID" value="KCW63124.1"/>
    <property type="molecule type" value="Genomic_DNA"/>
</dbReference>
<evidence type="ECO:0000313" key="1">
    <source>
        <dbReference type="EMBL" id="KCW63124.1"/>
    </source>
</evidence>